<evidence type="ECO:0000313" key="3">
    <source>
        <dbReference type="EMBL" id="SFM98712.1"/>
    </source>
</evidence>
<dbReference type="PANTHER" id="PTHR33055">
    <property type="entry name" value="TRANSPOSASE FOR INSERTION SEQUENCE ELEMENT IS1111A"/>
    <property type="match status" value="1"/>
</dbReference>
<proteinExistence type="predicted"/>
<dbReference type="Proteomes" id="UP000199048">
    <property type="component" value="Unassembled WGS sequence"/>
</dbReference>
<dbReference type="GO" id="GO:0004803">
    <property type="term" value="F:transposase activity"/>
    <property type="evidence" value="ECO:0007669"/>
    <property type="project" value="InterPro"/>
</dbReference>
<feature type="domain" description="Transposase IS116/IS110/IS902 C-terminal" evidence="2">
    <location>
        <begin position="211"/>
        <end position="289"/>
    </location>
</feature>
<dbReference type="AlphaFoldDB" id="A0A1I4VBX6"/>
<dbReference type="GO" id="GO:0003677">
    <property type="term" value="F:DNA binding"/>
    <property type="evidence" value="ECO:0007669"/>
    <property type="project" value="InterPro"/>
</dbReference>
<feature type="domain" description="Transposase IS110-like N-terminal" evidence="1">
    <location>
        <begin position="7"/>
        <end position="147"/>
    </location>
</feature>
<dbReference type="Pfam" id="PF02371">
    <property type="entry name" value="Transposase_20"/>
    <property type="match status" value="1"/>
</dbReference>
<evidence type="ECO:0000259" key="2">
    <source>
        <dbReference type="Pfam" id="PF02371"/>
    </source>
</evidence>
<dbReference type="PANTHER" id="PTHR33055:SF3">
    <property type="entry name" value="PUTATIVE TRANSPOSASE FOR IS117-RELATED"/>
    <property type="match status" value="1"/>
</dbReference>
<dbReference type="InterPro" id="IPR003346">
    <property type="entry name" value="Transposase_20"/>
</dbReference>
<keyword evidence="4" id="KW-1185">Reference proteome</keyword>
<reference evidence="4" key="1">
    <citation type="submission" date="2016-10" db="EMBL/GenBank/DDBJ databases">
        <authorList>
            <person name="Varghese N."/>
            <person name="Submissions S."/>
        </authorList>
    </citation>
    <scope>NUCLEOTIDE SEQUENCE [LARGE SCALE GENOMIC DNA]</scope>
    <source>
        <strain evidence="4">BL36</strain>
    </source>
</reference>
<accession>A0A1I4VBX6</accession>
<dbReference type="OrthoDB" id="5289737at2"/>
<dbReference type="GO" id="GO:0006313">
    <property type="term" value="P:DNA transposition"/>
    <property type="evidence" value="ECO:0007669"/>
    <property type="project" value="InterPro"/>
</dbReference>
<dbReference type="InterPro" id="IPR002525">
    <property type="entry name" value="Transp_IS110-like_N"/>
</dbReference>
<dbReference type="InterPro" id="IPR047650">
    <property type="entry name" value="Transpos_IS110"/>
</dbReference>
<dbReference type="Pfam" id="PF01548">
    <property type="entry name" value="DEDD_Tnp_IS110"/>
    <property type="match status" value="1"/>
</dbReference>
<evidence type="ECO:0000259" key="1">
    <source>
        <dbReference type="Pfam" id="PF01548"/>
    </source>
</evidence>
<dbReference type="RefSeq" id="WP_092047444.1">
    <property type="nucleotide sequence ID" value="NZ_FOTK01000093.1"/>
</dbReference>
<dbReference type="NCBIfam" id="NF033542">
    <property type="entry name" value="transpos_IS110"/>
    <property type="match status" value="1"/>
</dbReference>
<dbReference type="EMBL" id="FOTK01000093">
    <property type="protein sequence ID" value="SFM98712.1"/>
    <property type="molecule type" value="Genomic_DNA"/>
</dbReference>
<evidence type="ECO:0000313" key="4">
    <source>
        <dbReference type="Proteomes" id="UP000199048"/>
    </source>
</evidence>
<gene>
    <name evidence="3" type="ORF">SAMN05192568_10938</name>
</gene>
<organism evidence="3 4">
    <name type="scientific">Methylobacterium pseudosasicola</name>
    <dbReference type="NCBI Taxonomy" id="582667"/>
    <lineage>
        <taxon>Bacteria</taxon>
        <taxon>Pseudomonadati</taxon>
        <taxon>Pseudomonadota</taxon>
        <taxon>Alphaproteobacteria</taxon>
        <taxon>Hyphomicrobiales</taxon>
        <taxon>Methylobacteriaceae</taxon>
        <taxon>Methylobacterium</taxon>
    </lineage>
</organism>
<protein>
    <submittedName>
        <fullName evidence="3">Transposase</fullName>
    </submittedName>
</protein>
<name>A0A1I4VBX6_9HYPH</name>
<sequence length="341" mass="36703">MIEFSTIGLDLAKNVFQAHGADAAGAPVFRRKLRRDQVLAFFAAQPSCIVTMEACPGAHHWGREIGKLGHTVKLIAPAYVKPFVKRQKNDAADAEAICEAAQRPTMRFVAVKSEAKQASAVIFRTRDLLVGQRTQLINAIRGHLAEYGQIAPQGPAHVERLIAQIEDPASDLPPAARASLAVLVGALRHLQEQTAALDAEIAARAKADDTARRLMSVPGIGPLIATAIEALAPPVETFRSGRDFAAWVGLTPVQRSTGGKERLGRTSRMGERTLRRLLIIAASAVVRWAKRKGVPADSWLGQMLARKPPMLVIVAVANKNARIAWALLTKGGIYRAPAVTA</sequence>